<proteinExistence type="predicted"/>
<evidence type="ECO:0000313" key="2">
    <source>
        <dbReference type="EMBL" id="TDP41833.1"/>
    </source>
</evidence>
<keyword evidence="1" id="KW-0732">Signal</keyword>
<keyword evidence="3" id="KW-1185">Reference proteome</keyword>
<dbReference type="Proteomes" id="UP000295087">
    <property type="component" value="Unassembled WGS sequence"/>
</dbReference>
<evidence type="ECO:0008006" key="4">
    <source>
        <dbReference type="Google" id="ProtNLM"/>
    </source>
</evidence>
<gene>
    <name evidence="2" type="ORF">DFR75_101938</name>
</gene>
<dbReference type="RefSeq" id="WP_067493283.1">
    <property type="nucleotide sequence ID" value="NZ_JBHXPO010000001.1"/>
</dbReference>
<dbReference type="AlphaFoldDB" id="A0A4R6PUA7"/>
<accession>A0A4R6PUA7</accession>
<evidence type="ECO:0000313" key="3">
    <source>
        <dbReference type="Proteomes" id="UP000295087"/>
    </source>
</evidence>
<dbReference type="EMBL" id="SNXK01000001">
    <property type="protein sequence ID" value="TDP41833.1"/>
    <property type="molecule type" value="Genomic_DNA"/>
</dbReference>
<protein>
    <recommendedName>
        <fullName evidence="4">Secreted protein</fullName>
    </recommendedName>
</protein>
<feature type="chain" id="PRO_5039400658" description="Secreted protein" evidence="1">
    <location>
        <begin position="34"/>
        <end position="79"/>
    </location>
</feature>
<name>A0A4R6PUA7_NOCIG</name>
<reference evidence="2 3" key="1">
    <citation type="submission" date="2019-03" db="EMBL/GenBank/DDBJ databases">
        <title>Genomic Encyclopedia of Type Strains, Phase IV (KMG-IV): sequencing the most valuable type-strain genomes for metagenomic binning, comparative biology and taxonomic classification.</title>
        <authorList>
            <person name="Goeker M."/>
        </authorList>
    </citation>
    <scope>NUCLEOTIDE SEQUENCE [LARGE SCALE GENOMIC DNA]</scope>
    <source>
        <strain evidence="2 3">DSM 44496</strain>
    </source>
</reference>
<feature type="signal peptide" evidence="1">
    <location>
        <begin position="1"/>
        <end position="33"/>
    </location>
</feature>
<organism evidence="2 3">
    <name type="scientific">Nocardia ignorata</name>
    <dbReference type="NCBI Taxonomy" id="145285"/>
    <lineage>
        <taxon>Bacteria</taxon>
        <taxon>Bacillati</taxon>
        <taxon>Actinomycetota</taxon>
        <taxon>Actinomycetes</taxon>
        <taxon>Mycobacteriales</taxon>
        <taxon>Nocardiaceae</taxon>
        <taxon>Nocardia</taxon>
    </lineage>
</organism>
<evidence type="ECO:0000256" key="1">
    <source>
        <dbReference type="SAM" id="SignalP"/>
    </source>
</evidence>
<sequence length="79" mass="8463">MFARSPHRTAIRVAVIGALVATPLVSVTAQASAAPETPSQSIEFVDRNGHHDNGLHLGHYPLRKLLHHLLPHGAFGSVD</sequence>
<comment type="caution">
    <text evidence="2">The sequence shown here is derived from an EMBL/GenBank/DDBJ whole genome shotgun (WGS) entry which is preliminary data.</text>
</comment>